<name>A0ABY7LT97_9BACT</name>
<proteinExistence type="predicted"/>
<keyword evidence="2" id="KW-1185">Reference proteome</keyword>
<dbReference type="Proteomes" id="UP001211005">
    <property type="component" value="Chromosome"/>
</dbReference>
<gene>
    <name evidence="1" type="ORF">O3303_04560</name>
</gene>
<evidence type="ECO:0000313" key="1">
    <source>
        <dbReference type="EMBL" id="WBA42834.1"/>
    </source>
</evidence>
<protein>
    <submittedName>
        <fullName evidence="1">Uncharacterized protein</fullName>
    </submittedName>
</protein>
<dbReference type="EMBL" id="CP114767">
    <property type="protein sequence ID" value="WBA42834.1"/>
    <property type="molecule type" value="Genomic_DNA"/>
</dbReference>
<sequence>MSPALFRHNSHVRPLLGILLLLAALAVLLYLPVLLKPAPPAAMAHNVPLVVRHSPGPVVRHVRQVWNR</sequence>
<reference evidence="1 2" key="1">
    <citation type="submission" date="2022-12" db="EMBL/GenBank/DDBJ databases">
        <title>Hymenobacter canadensis sp. nov. isolated from lake water of the Cambridge Bay, Canada.</title>
        <authorList>
            <person name="Kim W.H."/>
            <person name="Lee Y.M."/>
        </authorList>
    </citation>
    <scope>NUCLEOTIDE SEQUENCE [LARGE SCALE GENOMIC DNA]</scope>
    <source>
        <strain evidence="1 2">PAMC 29467</strain>
    </source>
</reference>
<organism evidence="1 2">
    <name type="scientific">Hymenobacter canadensis</name>
    <dbReference type="NCBI Taxonomy" id="2999067"/>
    <lineage>
        <taxon>Bacteria</taxon>
        <taxon>Pseudomonadati</taxon>
        <taxon>Bacteroidota</taxon>
        <taxon>Cytophagia</taxon>
        <taxon>Cytophagales</taxon>
        <taxon>Hymenobacteraceae</taxon>
        <taxon>Hymenobacter</taxon>
    </lineage>
</organism>
<dbReference type="RefSeq" id="WP_269560883.1">
    <property type="nucleotide sequence ID" value="NZ_CP114767.1"/>
</dbReference>
<evidence type="ECO:0000313" key="2">
    <source>
        <dbReference type="Proteomes" id="UP001211005"/>
    </source>
</evidence>
<accession>A0ABY7LT97</accession>